<gene>
    <name evidence="9" type="primary">gchK</name>
    <name evidence="9" type="ORF">DEVEQU_00735</name>
</gene>
<keyword evidence="10" id="KW-1185">Reference proteome</keyword>
<accession>A0A447I7V1</accession>
<evidence type="ECO:0000259" key="8">
    <source>
        <dbReference type="PROSITE" id="PS50109"/>
    </source>
</evidence>
<keyword evidence="7" id="KW-1133">Transmembrane helix</keyword>
<comment type="catalytic activity">
    <reaction evidence="1">
        <text>ATP + protein L-histidine = ADP + protein N-phospho-L-histidine.</text>
        <dbReference type="EC" id="2.7.13.3"/>
    </reaction>
</comment>
<dbReference type="Pfam" id="PF02518">
    <property type="entry name" value="HATPase_c"/>
    <property type="match status" value="1"/>
</dbReference>
<feature type="transmembrane region" description="Helical" evidence="7">
    <location>
        <begin position="26"/>
        <end position="49"/>
    </location>
</feature>
<evidence type="ECO:0000256" key="3">
    <source>
        <dbReference type="ARBA" id="ARBA00022679"/>
    </source>
</evidence>
<dbReference type="EMBL" id="UZWD01000010">
    <property type="protein sequence ID" value="VDS03610.1"/>
    <property type="molecule type" value="Genomic_DNA"/>
</dbReference>
<keyword evidence="5 9" id="KW-0418">Kinase</keyword>
<dbReference type="EC" id="2.7.13.3" evidence="2"/>
<keyword evidence="6" id="KW-0067">ATP-binding</keyword>
<dbReference type="AlphaFoldDB" id="A0A447I7V1"/>
<dbReference type="PROSITE" id="PS50109">
    <property type="entry name" value="HIS_KIN"/>
    <property type="match status" value="1"/>
</dbReference>
<dbReference type="SMART" id="SM00387">
    <property type="entry name" value="HATPase_c"/>
    <property type="match status" value="1"/>
</dbReference>
<evidence type="ECO:0000256" key="4">
    <source>
        <dbReference type="ARBA" id="ARBA00022741"/>
    </source>
</evidence>
<dbReference type="Gene3D" id="6.10.340.10">
    <property type="match status" value="1"/>
</dbReference>
<sequence length="486" mass="52434">MPYDPKTMNDDPSALRGRFAGLSNKLIATIIGVILLVEIVIYFPSVASFRNTWLEDRLRVGVVAARVLDAVPDVMALPRELTDRLLTSAEADAIVYRRAGQSQLIERAEPVMPDIVTMADLRQRDLPSQIMGAIDTLLAGPGRTLRIVGEGDSEESLVELLMPEQPLRRDMLDYSRNIMLVSLGIASVTAFALYMVVSRLFIDPMVRLSANMLAFRKEPDNAALILTPSSRRDEIGIAERELAAMESDLFSMLRQRQHLADLGLAVAKINHDLRNTLTSAQLLSDQVATLDDPNVQRLAPRLVTTLDKAIGFAQAVLDYGRDAVAPPKFAPVALRPLVEEAAFEARLSGHPTVAFVNQVPADLVVTADAGQLSRVFLNLLKNAREALEKLNGGGDPLEVVVSASASAGLAGAMAQVSIVDNGPGLPPRARDNLFVAFEGSARSGGTGLGLVIAREIVQSHGGQLSFVDQPKGTRFDLTLPMAPIEA</sequence>
<dbReference type="PANTHER" id="PTHR44936">
    <property type="entry name" value="SENSOR PROTEIN CREC"/>
    <property type="match status" value="1"/>
</dbReference>
<dbReference type="PANTHER" id="PTHR44936:SF10">
    <property type="entry name" value="SENSOR PROTEIN RSTB"/>
    <property type="match status" value="1"/>
</dbReference>
<evidence type="ECO:0000256" key="7">
    <source>
        <dbReference type="SAM" id="Phobius"/>
    </source>
</evidence>
<dbReference type="GO" id="GO:0005524">
    <property type="term" value="F:ATP binding"/>
    <property type="evidence" value="ECO:0007669"/>
    <property type="project" value="UniProtKB-KW"/>
</dbReference>
<dbReference type="InterPro" id="IPR004358">
    <property type="entry name" value="Sig_transdc_His_kin-like_C"/>
</dbReference>
<evidence type="ECO:0000256" key="6">
    <source>
        <dbReference type="ARBA" id="ARBA00022840"/>
    </source>
</evidence>
<feature type="transmembrane region" description="Helical" evidence="7">
    <location>
        <begin position="178"/>
        <end position="202"/>
    </location>
</feature>
<evidence type="ECO:0000256" key="5">
    <source>
        <dbReference type="ARBA" id="ARBA00022777"/>
    </source>
</evidence>
<name>A0A447I7V1_9HYPH</name>
<evidence type="ECO:0000256" key="2">
    <source>
        <dbReference type="ARBA" id="ARBA00012438"/>
    </source>
</evidence>
<dbReference type="SUPFAM" id="SSF55874">
    <property type="entry name" value="ATPase domain of HSP90 chaperone/DNA topoisomerase II/histidine kinase"/>
    <property type="match status" value="1"/>
</dbReference>
<dbReference type="InterPro" id="IPR005467">
    <property type="entry name" value="His_kinase_dom"/>
</dbReference>
<keyword evidence="4" id="KW-0547">Nucleotide-binding</keyword>
<dbReference type="InterPro" id="IPR036890">
    <property type="entry name" value="HATPase_C_sf"/>
</dbReference>
<dbReference type="InterPro" id="IPR003594">
    <property type="entry name" value="HATPase_dom"/>
</dbReference>
<dbReference type="InterPro" id="IPR050980">
    <property type="entry name" value="2C_sensor_his_kinase"/>
</dbReference>
<feature type="domain" description="Histidine kinase" evidence="8">
    <location>
        <begin position="268"/>
        <end position="483"/>
    </location>
</feature>
<organism evidence="9 10">
    <name type="scientific">Devosia equisanguinis</name>
    <dbReference type="NCBI Taxonomy" id="2490941"/>
    <lineage>
        <taxon>Bacteria</taxon>
        <taxon>Pseudomonadati</taxon>
        <taxon>Pseudomonadota</taxon>
        <taxon>Alphaproteobacteria</taxon>
        <taxon>Hyphomicrobiales</taxon>
        <taxon>Devosiaceae</taxon>
        <taxon>Devosia</taxon>
    </lineage>
</organism>
<keyword evidence="7" id="KW-0472">Membrane</keyword>
<reference evidence="9 10" key="1">
    <citation type="submission" date="2018-12" db="EMBL/GenBank/DDBJ databases">
        <authorList>
            <person name="Criscuolo A."/>
        </authorList>
    </citation>
    <scope>NUCLEOTIDE SEQUENCE [LARGE SCALE GENOMIC DNA]</scope>
    <source>
        <strain evidence="9">ACIP1116281</strain>
    </source>
</reference>
<protein>
    <recommendedName>
        <fullName evidence="2">histidine kinase</fullName>
        <ecNumber evidence="2">2.7.13.3</ecNumber>
    </recommendedName>
</protein>
<dbReference type="GO" id="GO:0004673">
    <property type="term" value="F:protein histidine kinase activity"/>
    <property type="evidence" value="ECO:0007669"/>
    <property type="project" value="UniProtKB-EC"/>
</dbReference>
<evidence type="ECO:0000313" key="9">
    <source>
        <dbReference type="EMBL" id="VDS03610.1"/>
    </source>
</evidence>
<evidence type="ECO:0000313" key="10">
    <source>
        <dbReference type="Proteomes" id="UP000268844"/>
    </source>
</evidence>
<dbReference type="Gene3D" id="3.30.565.10">
    <property type="entry name" value="Histidine kinase-like ATPase, C-terminal domain"/>
    <property type="match status" value="1"/>
</dbReference>
<dbReference type="Proteomes" id="UP000268844">
    <property type="component" value="Unassembled WGS sequence"/>
</dbReference>
<keyword evidence="7" id="KW-0812">Transmembrane</keyword>
<dbReference type="PRINTS" id="PR00344">
    <property type="entry name" value="BCTRLSENSOR"/>
</dbReference>
<proteinExistence type="predicted"/>
<evidence type="ECO:0000256" key="1">
    <source>
        <dbReference type="ARBA" id="ARBA00000085"/>
    </source>
</evidence>
<keyword evidence="3 9" id="KW-0808">Transferase</keyword>